<dbReference type="OrthoDB" id="6206554at2"/>
<dbReference type="SMART" id="SM00327">
    <property type="entry name" value="VWA"/>
    <property type="match status" value="1"/>
</dbReference>
<dbReference type="Gene3D" id="3.40.50.410">
    <property type="entry name" value="von Willebrand factor, type A domain"/>
    <property type="match status" value="1"/>
</dbReference>
<dbReference type="InterPro" id="IPR036465">
    <property type="entry name" value="vWFA_dom_sf"/>
</dbReference>
<evidence type="ECO:0000313" key="3">
    <source>
        <dbReference type="EMBL" id="KTD07591.1"/>
    </source>
</evidence>
<dbReference type="STRING" id="455.Ljam_1786"/>
<feature type="domain" description="VWFA" evidence="2">
    <location>
        <begin position="91"/>
        <end position="288"/>
    </location>
</feature>
<evidence type="ECO:0000259" key="2">
    <source>
        <dbReference type="PROSITE" id="PS50234"/>
    </source>
</evidence>
<dbReference type="RefSeq" id="WP_058449698.1">
    <property type="nucleotide sequence ID" value="NZ_CAAAJF010000002.1"/>
</dbReference>
<dbReference type="SUPFAM" id="SSF53300">
    <property type="entry name" value="vWA-like"/>
    <property type="match status" value="1"/>
</dbReference>
<name>A0A0W0UIP9_9GAMM</name>
<feature type="transmembrane region" description="Helical" evidence="1">
    <location>
        <begin position="6"/>
        <end position="23"/>
    </location>
</feature>
<keyword evidence="1" id="KW-0812">Transmembrane</keyword>
<dbReference type="InterPro" id="IPR050768">
    <property type="entry name" value="UPF0353/GerABKA_families"/>
</dbReference>
<evidence type="ECO:0000256" key="1">
    <source>
        <dbReference type="SAM" id="Phobius"/>
    </source>
</evidence>
<organism evidence="3 4">
    <name type="scientific">Legionella jamestowniensis</name>
    <dbReference type="NCBI Taxonomy" id="455"/>
    <lineage>
        <taxon>Bacteria</taxon>
        <taxon>Pseudomonadati</taxon>
        <taxon>Pseudomonadota</taxon>
        <taxon>Gammaproteobacteria</taxon>
        <taxon>Legionellales</taxon>
        <taxon>Legionellaceae</taxon>
        <taxon>Legionella</taxon>
    </lineage>
</organism>
<dbReference type="InterPro" id="IPR002035">
    <property type="entry name" value="VWF_A"/>
</dbReference>
<accession>A0A0W0UIP9</accession>
<reference evidence="3 4" key="1">
    <citation type="submission" date="2015-11" db="EMBL/GenBank/DDBJ databases">
        <title>Genomic analysis of 38 Legionella species identifies large and diverse effector repertoires.</title>
        <authorList>
            <person name="Burstein D."/>
            <person name="Amaro F."/>
            <person name="Zusman T."/>
            <person name="Lifshitz Z."/>
            <person name="Cohen O."/>
            <person name="Gilbert J.A."/>
            <person name="Pupko T."/>
            <person name="Shuman H.A."/>
            <person name="Segal G."/>
        </authorList>
    </citation>
    <scope>NUCLEOTIDE SEQUENCE [LARGE SCALE GENOMIC DNA]</scope>
    <source>
        <strain evidence="3 4">JA-26-G1-E2</strain>
    </source>
</reference>
<keyword evidence="1" id="KW-1133">Transmembrane helix</keyword>
<gene>
    <name evidence="3" type="ORF">Ljam_1786</name>
</gene>
<dbReference type="AlphaFoldDB" id="A0A0W0UIP9"/>
<dbReference type="CDD" id="cd01467">
    <property type="entry name" value="vWA_BatA_type"/>
    <property type="match status" value="1"/>
</dbReference>
<protein>
    <recommendedName>
        <fullName evidence="2">VWFA domain-containing protein</fullName>
    </recommendedName>
</protein>
<dbReference type="PANTHER" id="PTHR22550">
    <property type="entry name" value="SPORE GERMINATION PROTEIN"/>
    <property type="match status" value="1"/>
</dbReference>
<feature type="transmembrane region" description="Helical" evidence="1">
    <location>
        <begin position="53"/>
        <end position="74"/>
    </location>
</feature>
<dbReference type="InterPro" id="IPR033881">
    <property type="entry name" value="vWA_BatA_type"/>
</dbReference>
<keyword evidence="1" id="KW-0472">Membrane</keyword>
<dbReference type="PANTHER" id="PTHR22550:SF18">
    <property type="entry name" value="VWFA DOMAIN-CONTAINING PROTEIN"/>
    <property type="match status" value="1"/>
</dbReference>
<dbReference type="PATRIC" id="fig|455.5.peg.1882"/>
<feature type="transmembrane region" description="Helical" evidence="1">
    <location>
        <begin position="304"/>
        <end position="321"/>
    </location>
</feature>
<dbReference type="EMBL" id="LNYG01000013">
    <property type="protein sequence ID" value="KTD07591.1"/>
    <property type="molecule type" value="Genomic_DNA"/>
</dbReference>
<dbReference type="PROSITE" id="PS50234">
    <property type="entry name" value="VWFA"/>
    <property type="match status" value="1"/>
</dbReference>
<evidence type="ECO:0000313" key="4">
    <source>
        <dbReference type="Proteomes" id="UP000054715"/>
    </source>
</evidence>
<dbReference type="Pfam" id="PF00092">
    <property type="entry name" value="VWA"/>
    <property type="match status" value="1"/>
</dbReference>
<comment type="caution">
    <text evidence="3">The sequence shown here is derived from an EMBL/GenBank/DDBJ whole genome shotgun (WGS) entry which is preliminary data.</text>
</comment>
<sequence length="341" mass="38038">MFELALPWVLFFLPLPLFLWFILPKATIKLPAALKVPFFGAMLSIVNQKQRSFAVQAQIGLFFFIWGLLLYAAAGPRWIGEPLPLEREGRNIMLVLDLSGSMELPDMIFHGRPVSRLTVVKHAAEEFVRQRVGDRIGLILFGARAYLQTPLTYDRQTVLLRIEDATVGLAGQTTSIGDALGLAVKRLQDVPEKGRMIILLTDGANNSGILAPLKAAELAKLDGIKVYTIGLGTESDPRALRNLFFNVNASSDLDEETLQEVAKITGGRYFRATDTQSLHEIYELINQLETVTQEQATIRPRYEYYPWPLALALLLFCGWLVNKAGLITGLNRVVNRKVSLS</sequence>
<proteinExistence type="predicted"/>
<dbReference type="Proteomes" id="UP000054715">
    <property type="component" value="Unassembled WGS sequence"/>
</dbReference>